<comment type="similarity">
    <text evidence="2">Belongs to the BshC family.</text>
</comment>
<protein>
    <recommendedName>
        <fullName evidence="2">Putative cysteine ligase BshC</fullName>
        <ecNumber evidence="2">6.-.-.-</ecNumber>
    </recommendedName>
</protein>
<dbReference type="InterPro" id="IPR055399">
    <property type="entry name" value="CC_BshC"/>
</dbReference>
<evidence type="ECO:0000259" key="4">
    <source>
        <dbReference type="Pfam" id="PF24850"/>
    </source>
</evidence>
<dbReference type="Pfam" id="PF10079">
    <property type="entry name" value="Rossmann-like_BshC"/>
    <property type="match status" value="1"/>
</dbReference>
<evidence type="ECO:0000256" key="2">
    <source>
        <dbReference type="HAMAP-Rule" id="MF_01867"/>
    </source>
</evidence>
<evidence type="ECO:0000313" key="6">
    <source>
        <dbReference type="Proteomes" id="UP001409291"/>
    </source>
</evidence>
<dbReference type="InterPro" id="IPR011199">
    <property type="entry name" value="Bacillithiol_biosynth_BshC"/>
</dbReference>
<organism evidence="5 6">
    <name type="scientific">Sphingobacterium kitahiroshimense</name>
    <dbReference type="NCBI Taxonomy" id="470446"/>
    <lineage>
        <taxon>Bacteria</taxon>
        <taxon>Pseudomonadati</taxon>
        <taxon>Bacteroidota</taxon>
        <taxon>Sphingobacteriia</taxon>
        <taxon>Sphingobacteriales</taxon>
        <taxon>Sphingobacteriaceae</taxon>
        <taxon>Sphingobacterium</taxon>
    </lineage>
</organism>
<feature type="domain" description="Bacillithiol biosynthesis BshC N-terminal Rossmann-like" evidence="3">
    <location>
        <begin position="1"/>
        <end position="372"/>
    </location>
</feature>
<dbReference type="NCBIfam" id="TIGR03998">
    <property type="entry name" value="thiol_BshC"/>
    <property type="match status" value="1"/>
</dbReference>
<dbReference type="PIRSF" id="PIRSF012535">
    <property type="entry name" value="UCP012535"/>
    <property type="match status" value="1"/>
</dbReference>
<keyword evidence="6" id="KW-1185">Reference proteome</keyword>
<dbReference type="HAMAP" id="MF_01867">
    <property type="entry name" value="BshC"/>
    <property type="match status" value="1"/>
</dbReference>
<feature type="domain" description="Bacillithiol biosynthesis BshC C-terminal coiled-coil" evidence="4">
    <location>
        <begin position="375"/>
        <end position="529"/>
    </location>
</feature>
<sequence length="529" mass="61129">MKATYIDYSETNSFSKTLIAYLNQDEALVPFIGNWPTFAGFEKQINEKKPFLSRTLLVDRLKAQYGDLLESAPHVAANIDKLLADNAYTITTGHQLNIFTGPLYFIFKIITAIRLADDLKVKFPEKEFVPVYWMATEDHDFAEINHTKLSGKKIVWDTPAVSATGRMDTDSIVQAVKQYTGVLGLSEHSCKLACIVENAYLKHDNLADATRYLVHELFKKFGLLIIDADDKALKTVFKPIITEDILTEKSFKAIEETSESLEKAGFATQVHAREINFFYLTDEFRERIVLNADGRYEVLHQDIYFTKAELEKEIDTYPERFSPNVVMRPMYQEIILPNLAYIGGGAEMVYWMQLKANFDQYGIDFPILIPRNSAMITEDNVVSKIFRQDLTFKSIFRDSEILKKEFVRRQTKHRLNLNDEWMELNAIFGKIKLRTHKIDPSLSPSTEAIKARLKKAINNLEKKLMRAEKRNHKDALSNIDHIKERLFPGGGLQERSENFGLLYVKYGNTLFDELYKHFNPLDFKFTILY</sequence>
<keyword evidence="1 2" id="KW-0436">Ligase</keyword>
<evidence type="ECO:0000259" key="3">
    <source>
        <dbReference type="Pfam" id="PF10079"/>
    </source>
</evidence>
<accession>A0ABV0BRQ0</accession>
<dbReference type="Pfam" id="PF24850">
    <property type="entry name" value="CC_BshC"/>
    <property type="match status" value="1"/>
</dbReference>
<evidence type="ECO:0000256" key="1">
    <source>
        <dbReference type="ARBA" id="ARBA00022598"/>
    </source>
</evidence>
<dbReference type="EC" id="6.-.-.-" evidence="2"/>
<reference evidence="5 6" key="1">
    <citation type="submission" date="2024-04" db="EMBL/GenBank/DDBJ databases">
        <title>WGS of bacteria from Torrens River.</title>
        <authorList>
            <person name="Wyrsch E.R."/>
            <person name="Drigo B."/>
        </authorList>
    </citation>
    <scope>NUCLEOTIDE SEQUENCE [LARGE SCALE GENOMIC DNA]</scope>
    <source>
        <strain evidence="5 6">TWI391</strain>
    </source>
</reference>
<proteinExistence type="inferred from homology"/>
<evidence type="ECO:0000313" key="5">
    <source>
        <dbReference type="EMBL" id="MEN5377194.1"/>
    </source>
</evidence>
<name>A0ABV0BRQ0_9SPHI</name>
<gene>
    <name evidence="2 5" type="primary">bshC</name>
    <name evidence="5" type="ORF">ABE541_07975</name>
</gene>
<dbReference type="Proteomes" id="UP001409291">
    <property type="component" value="Unassembled WGS sequence"/>
</dbReference>
<dbReference type="RefSeq" id="WP_346581054.1">
    <property type="nucleotide sequence ID" value="NZ_JBDJLH010000004.1"/>
</dbReference>
<comment type="caution">
    <text evidence="5">The sequence shown here is derived from an EMBL/GenBank/DDBJ whole genome shotgun (WGS) entry which is preliminary data.</text>
</comment>
<dbReference type="EMBL" id="JBDJNQ010000003">
    <property type="protein sequence ID" value="MEN5377194.1"/>
    <property type="molecule type" value="Genomic_DNA"/>
</dbReference>
<dbReference type="InterPro" id="IPR055398">
    <property type="entry name" value="Rossmann-like_BshC"/>
</dbReference>